<dbReference type="InterPro" id="IPR012347">
    <property type="entry name" value="Ferritin-like"/>
</dbReference>
<evidence type="ECO:0000313" key="3">
    <source>
        <dbReference type="Proteomes" id="UP000253606"/>
    </source>
</evidence>
<feature type="domain" description="Iminophenyl-pyruvate dimer synthase" evidence="1">
    <location>
        <begin position="1"/>
        <end position="222"/>
    </location>
</feature>
<dbReference type="Gene3D" id="1.20.1260.10">
    <property type="match status" value="1"/>
</dbReference>
<protein>
    <submittedName>
        <fullName evidence="2">Violacein biosynthesis protein VioB</fullName>
    </submittedName>
</protein>
<evidence type="ECO:0000259" key="1">
    <source>
        <dbReference type="Pfam" id="PF12902"/>
    </source>
</evidence>
<keyword evidence="3" id="KW-1185">Reference proteome</keyword>
<gene>
    <name evidence="2" type="ORF">ACPOL_5563</name>
</gene>
<proteinExistence type="predicted"/>
<dbReference type="AlphaFoldDB" id="A0A2Z5G6T9"/>
<organism evidence="2 3">
    <name type="scientific">Acidisarcina polymorpha</name>
    <dbReference type="NCBI Taxonomy" id="2211140"/>
    <lineage>
        <taxon>Bacteria</taxon>
        <taxon>Pseudomonadati</taxon>
        <taxon>Acidobacteriota</taxon>
        <taxon>Terriglobia</taxon>
        <taxon>Terriglobales</taxon>
        <taxon>Acidobacteriaceae</taxon>
        <taxon>Acidisarcina</taxon>
    </lineage>
</organism>
<dbReference type="Pfam" id="PF12902">
    <property type="entry name" value="Ferritin-like"/>
    <property type="match status" value="1"/>
</dbReference>
<dbReference type="EMBL" id="CP030840">
    <property type="protein sequence ID" value="AXC14811.1"/>
    <property type="molecule type" value="Genomic_DNA"/>
</dbReference>
<name>A0A2Z5G6T9_9BACT</name>
<dbReference type="KEGG" id="abas:ACPOL_5563"/>
<evidence type="ECO:0000313" key="2">
    <source>
        <dbReference type="EMBL" id="AXC14811.1"/>
    </source>
</evidence>
<accession>A0A2Z5G6T9</accession>
<dbReference type="InterPro" id="IPR026820">
    <property type="entry name" value="VioB/RebD_dom"/>
</dbReference>
<dbReference type="Proteomes" id="UP000253606">
    <property type="component" value="Chromosome"/>
</dbReference>
<sequence length="399" mass="44869">MCQYLFAAFSLKQSADEGVTHEQMNYIADWERFLLMVARQEMEHLGLVCNLLTAVGAAPYLAHPNFPYRTTLFSHAMSLEAFSEATIKKFICFERPETIEPEDAFCNEPLAVHLTVLKDVSPVPVPYKTVGELYDAIVDGFAELTKRGVKLIIGPGSAQVTGTQLNTDFVRRGGQGGGYDIFMVPVTDIESAHRVLDRIIEQGESARNHGESSHFETFLRILKQFQKLQQDDPDFQPARPVVPNPVLYPDGTPHQTAITSQNGRGVLDLLNGAYEVLLLLLIRFFAHSDETTVEIAQLQAAAFFPFMTMVIRPITEVLMSLPAFDGGGPERAGPNFEFYRNVNYLPHRRAAWQVLYERMVELTETCQALSKQPEMPPRLGYIAESLKLITMRFQSLLHL</sequence>
<reference evidence="2 3" key="1">
    <citation type="journal article" date="2018" name="Front. Microbiol.">
        <title>Hydrolytic Capabilities as a Key to Environmental Success: Chitinolytic and Cellulolytic Acidobacteria From Acidic Sub-arctic Soils and Boreal Peatlands.</title>
        <authorList>
            <person name="Belova S.E."/>
            <person name="Ravin N.V."/>
            <person name="Pankratov T.A."/>
            <person name="Rakitin A.L."/>
            <person name="Ivanova A.A."/>
            <person name="Beletsky A.V."/>
            <person name="Mardanov A.V."/>
            <person name="Sinninghe Damste J.S."/>
            <person name="Dedysh S.N."/>
        </authorList>
    </citation>
    <scope>NUCLEOTIDE SEQUENCE [LARGE SCALE GENOMIC DNA]</scope>
    <source>
        <strain evidence="2 3">SBC82</strain>
    </source>
</reference>